<dbReference type="KEGG" id="moc:BB934_44990"/>
<dbReference type="EMBL" id="CP016620">
    <property type="protein sequence ID" value="ANY85322.1"/>
    <property type="molecule type" value="Genomic_DNA"/>
</dbReference>
<name>A0A1B2EZG2_9HYPH</name>
<gene>
    <name evidence="1" type="ORF">BB934_44990</name>
</gene>
<evidence type="ECO:0000313" key="1">
    <source>
        <dbReference type="EMBL" id="ANY85322.1"/>
    </source>
</evidence>
<sequence>MTSRNDDPPRDLGPDHSQHLLNAAYTRLMQLPRRADSAGSMPITTIANWELRLIELPRSGRAEMRSLWVELFDLTVARSIDSRGCQDLDEARAATRYFLALAQERHAKRG</sequence>
<proteinExistence type="predicted"/>
<organism evidence="1">
    <name type="scientific">Microvirga ossetica</name>
    <dbReference type="NCBI Taxonomy" id="1882682"/>
    <lineage>
        <taxon>Bacteria</taxon>
        <taxon>Pseudomonadati</taxon>
        <taxon>Pseudomonadota</taxon>
        <taxon>Alphaproteobacteria</taxon>
        <taxon>Hyphomicrobiales</taxon>
        <taxon>Methylobacteriaceae</taxon>
        <taxon>Microvirga</taxon>
    </lineage>
</organism>
<dbReference type="AlphaFoldDB" id="A0A1B2EZG2"/>
<accession>A0A1B2EZG2</accession>
<keyword evidence="1" id="KW-0614">Plasmid</keyword>
<geneLocation type="plasmid" evidence="1">
    <name>unnamed4</name>
</geneLocation>
<protein>
    <submittedName>
        <fullName evidence="1">Uncharacterized protein</fullName>
    </submittedName>
</protein>
<reference evidence="1" key="1">
    <citation type="submission" date="2016-07" db="EMBL/GenBank/DDBJ databases">
        <title>Microvirga ossetica sp. nov. a new species of rhizobia isolated from root nodules of the legume species Vicia alpestris Steven originated from North Ossetia region in the Caucasus.</title>
        <authorList>
            <person name="Safronova V.I."/>
            <person name="Kuznetsova I.G."/>
            <person name="Sazanova A.L."/>
            <person name="Belimov A."/>
            <person name="Andronov E."/>
            <person name="Osledkin Y.S."/>
            <person name="Onishchuk O.P."/>
            <person name="Kurchak O.N."/>
            <person name="Shaposhnikov A.I."/>
            <person name="Willems A."/>
            <person name="Tikhonovich I.A."/>
        </authorList>
    </citation>
    <scope>NUCLEOTIDE SEQUENCE [LARGE SCALE GENOMIC DNA]</scope>
    <source>
        <strain evidence="1">V5/3M</strain>
        <plasmid evidence="1">unnamed4</plasmid>
    </source>
</reference>